<dbReference type="EMBL" id="JAJSOW010000101">
    <property type="protein sequence ID" value="KAI9181054.1"/>
    <property type="molecule type" value="Genomic_DNA"/>
</dbReference>
<evidence type="ECO:0000256" key="1">
    <source>
        <dbReference type="SAM" id="MobiDB-lite"/>
    </source>
</evidence>
<keyword evidence="3" id="KW-1185">Reference proteome</keyword>
<feature type="compositionally biased region" description="Basic and acidic residues" evidence="1">
    <location>
        <begin position="75"/>
        <end position="92"/>
    </location>
</feature>
<evidence type="ECO:0000313" key="2">
    <source>
        <dbReference type="EMBL" id="KAI9181054.1"/>
    </source>
</evidence>
<accession>A0AAD5IYT9</accession>
<sequence length="113" mass="13025">MAKRDKETEEFMKELDKIFSKIHEILKPKWRSSLDPKCSANKEQILTTKHKDVGEKGKKKKPTERSSVSESEDLPGDKNTEPPEVAEVEKVRWTNPFSEALEEQVTEEKPTAQ</sequence>
<feature type="region of interest" description="Disordered" evidence="1">
    <location>
        <begin position="30"/>
        <end position="113"/>
    </location>
</feature>
<dbReference type="Proteomes" id="UP001064489">
    <property type="component" value="Chromosome 4"/>
</dbReference>
<gene>
    <name evidence="2" type="ORF">LWI28_010922</name>
</gene>
<name>A0AAD5IYT9_ACENE</name>
<dbReference type="AlphaFoldDB" id="A0AAD5IYT9"/>
<organism evidence="2 3">
    <name type="scientific">Acer negundo</name>
    <name type="common">Box elder</name>
    <dbReference type="NCBI Taxonomy" id="4023"/>
    <lineage>
        <taxon>Eukaryota</taxon>
        <taxon>Viridiplantae</taxon>
        <taxon>Streptophyta</taxon>
        <taxon>Embryophyta</taxon>
        <taxon>Tracheophyta</taxon>
        <taxon>Spermatophyta</taxon>
        <taxon>Magnoliopsida</taxon>
        <taxon>eudicotyledons</taxon>
        <taxon>Gunneridae</taxon>
        <taxon>Pentapetalae</taxon>
        <taxon>rosids</taxon>
        <taxon>malvids</taxon>
        <taxon>Sapindales</taxon>
        <taxon>Sapindaceae</taxon>
        <taxon>Hippocastanoideae</taxon>
        <taxon>Acereae</taxon>
        <taxon>Acer</taxon>
    </lineage>
</organism>
<reference evidence="2" key="1">
    <citation type="journal article" date="2022" name="Plant J.">
        <title>Strategies of tolerance reflected in two North American maple genomes.</title>
        <authorList>
            <person name="McEvoy S.L."/>
            <person name="Sezen U.U."/>
            <person name="Trouern-Trend A."/>
            <person name="McMahon S.M."/>
            <person name="Schaberg P.G."/>
            <person name="Yang J."/>
            <person name="Wegrzyn J.L."/>
            <person name="Swenson N.G."/>
        </authorList>
    </citation>
    <scope>NUCLEOTIDE SEQUENCE</scope>
    <source>
        <strain evidence="2">91603</strain>
    </source>
</reference>
<protein>
    <submittedName>
        <fullName evidence="2">Uncharacterized protein</fullName>
    </submittedName>
</protein>
<reference evidence="2" key="2">
    <citation type="submission" date="2023-02" db="EMBL/GenBank/DDBJ databases">
        <authorList>
            <person name="Swenson N.G."/>
            <person name="Wegrzyn J.L."/>
            <person name="Mcevoy S.L."/>
        </authorList>
    </citation>
    <scope>NUCLEOTIDE SEQUENCE</scope>
    <source>
        <strain evidence="2">91603</strain>
        <tissue evidence="2">Leaf</tissue>
    </source>
</reference>
<comment type="caution">
    <text evidence="2">The sequence shown here is derived from an EMBL/GenBank/DDBJ whole genome shotgun (WGS) entry which is preliminary data.</text>
</comment>
<proteinExistence type="predicted"/>
<evidence type="ECO:0000313" key="3">
    <source>
        <dbReference type="Proteomes" id="UP001064489"/>
    </source>
</evidence>